<dbReference type="SMART" id="SM00382">
    <property type="entry name" value="AAA"/>
    <property type="match status" value="2"/>
</dbReference>
<keyword evidence="10" id="KW-1278">Translocase</keyword>
<evidence type="ECO:0000313" key="17">
    <source>
        <dbReference type="Proteomes" id="UP000526307"/>
    </source>
</evidence>
<evidence type="ECO:0000256" key="11">
    <source>
        <dbReference type="ARBA" id="ARBA00022989"/>
    </source>
</evidence>
<feature type="transmembrane region" description="Helical" evidence="14">
    <location>
        <begin position="693"/>
        <end position="714"/>
    </location>
</feature>
<dbReference type="GO" id="GO:0043190">
    <property type="term" value="C:ATP-binding cassette (ABC) transporter complex"/>
    <property type="evidence" value="ECO:0007669"/>
    <property type="project" value="TreeGrafter"/>
</dbReference>
<keyword evidence="11 14" id="KW-1133">Transmembrane helix</keyword>
<feature type="domain" description="ABC transporter" evidence="15">
    <location>
        <begin position="266"/>
        <end position="488"/>
    </location>
</feature>
<reference evidence="16 17" key="1">
    <citation type="submission" date="2020-06" db="EMBL/GenBank/DDBJ databases">
        <title>Mogibacterium timidum strain W9173 genomic sequence.</title>
        <authorList>
            <person name="Wade W.G."/>
            <person name="Johnston C.D."/>
            <person name="Chen T."/>
            <person name="Dewhirst F.E."/>
        </authorList>
    </citation>
    <scope>NUCLEOTIDE SEQUENCE [LARGE SCALE GENOMIC DNA]</scope>
    <source>
        <strain evidence="16 17">W9173</strain>
    </source>
</reference>
<dbReference type="Gene3D" id="3.40.50.300">
    <property type="entry name" value="P-loop containing nucleotide triphosphate hydrolases"/>
    <property type="match status" value="2"/>
</dbReference>
<organism evidence="16 17">
    <name type="scientific">Mogibacterium timidum</name>
    <dbReference type="NCBI Taxonomy" id="35519"/>
    <lineage>
        <taxon>Bacteria</taxon>
        <taxon>Bacillati</taxon>
        <taxon>Bacillota</taxon>
        <taxon>Clostridia</taxon>
        <taxon>Peptostreptococcales</taxon>
        <taxon>Anaerovoracaceae</taxon>
        <taxon>Mogibacterium</taxon>
    </lineage>
</organism>
<dbReference type="EMBL" id="JABXYR010000002">
    <property type="protein sequence ID" value="NWO23507.1"/>
    <property type="molecule type" value="Genomic_DNA"/>
</dbReference>
<dbReference type="GO" id="GO:0016887">
    <property type="term" value="F:ATP hydrolysis activity"/>
    <property type="evidence" value="ECO:0007669"/>
    <property type="project" value="InterPro"/>
</dbReference>
<keyword evidence="8" id="KW-0547">Nucleotide-binding</keyword>
<evidence type="ECO:0000256" key="3">
    <source>
        <dbReference type="ARBA" id="ARBA00005417"/>
    </source>
</evidence>
<dbReference type="PROSITE" id="PS50893">
    <property type="entry name" value="ABC_TRANSPORTER_2"/>
    <property type="match status" value="2"/>
</dbReference>
<feature type="transmembrane region" description="Helical" evidence="14">
    <location>
        <begin position="545"/>
        <end position="563"/>
    </location>
</feature>
<dbReference type="PANTHER" id="PTHR43553:SF23">
    <property type="entry name" value="ABC TRANSPORTER ATP-BINDING COMPONENT"/>
    <property type="match status" value="1"/>
</dbReference>
<dbReference type="InterPro" id="IPR003339">
    <property type="entry name" value="ABC/ECF_trnsptr_transmembrane"/>
</dbReference>
<feature type="transmembrane region" description="Helical" evidence="14">
    <location>
        <begin position="569"/>
        <end position="589"/>
    </location>
</feature>
<dbReference type="GO" id="GO:0042626">
    <property type="term" value="F:ATPase-coupled transmembrane transporter activity"/>
    <property type="evidence" value="ECO:0007669"/>
    <property type="project" value="TreeGrafter"/>
</dbReference>
<dbReference type="AlphaFoldDB" id="A0A7Y8VS27"/>
<evidence type="ECO:0000256" key="6">
    <source>
        <dbReference type="ARBA" id="ARBA00022692"/>
    </source>
</evidence>
<evidence type="ECO:0000256" key="9">
    <source>
        <dbReference type="ARBA" id="ARBA00022840"/>
    </source>
</evidence>
<evidence type="ECO:0000313" key="16">
    <source>
        <dbReference type="EMBL" id="NWO23507.1"/>
    </source>
</evidence>
<dbReference type="InterPro" id="IPR027417">
    <property type="entry name" value="P-loop_NTPase"/>
</dbReference>
<feature type="domain" description="ABC transporter" evidence="15">
    <location>
        <begin position="5"/>
        <end position="244"/>
    </location>
</feature>
<keyword evidence="6 14" id="KW-0812">Transmembrane</keyword>
<evidence type="ECO:0000256" key="1">
    <source>
        <dbReference type="ARBA" id="ARBA00004141"/>
    </source>
</evidence>
<keyword evidence="5" id="KW-1003">Cell membrane</keyword>
<protein>
    <submittedName>
        <fullName evidence="16">ATP-binding cassette domain-containing protein</fullName>
    </submittedName>
</protein>
<evidence type="ECO:0000256" key="2">
    <source>
        <dbReference type="ARBA" id="ARBA00004202"/>
    </source>
</evidence>
<comment type="function">
    <text evidence="13">Probably part of an ABC transporter complex. Responsible for energy coupling to the transport system.</text>
</comment>
<keyword evidence="17" id="KW-1185">Reference proteome</keyword>
<dbReference type="RefSeq" id="WP_051426895.1">
    <property type="nucleotide sequence ID" value="NZ_CALIBD010000063.1"/>
</dbReference>
<accession>A0A7Y8VS27</accession>
<dbReference type="SUPFAM" id="SSF52540">
    <property type="entry name" value="P-loop containing nucleoside triphosphate hydrolases"/>
    <property type="match status" value="2"/>
</dbReference>
<evidence type="ECO:0000256" key="5">
    <source>
        <dbReference type="ARBA" id="ARBA00022475"/>
    </source>
</evidence>
<dbReference type="Proteomes" id="UP000526307">
    <property type="component" value="Unassembled WGS sequence"/>
</dbReference>
<dbReference type="PANTHER" id="PTHR43553">
    <property type="entry name" value="HEAVY METAL TRANSPORTER"/>
    <property type="match status" value="1"/>
</dbReference>
<dbReference type="GO" id="GO:0005524">
    <property type="term" value="F:ATP binding"/>
    <property type="evidence" value="ECO:0007669"/>
    <property type="project" value="UniProtKB-KW"/>
</dbReference>
<comment type="subcellular location">
    <subcellularLocation>
        <location evidence="2">Cell membrane</location>
        <topology evidence="2">Peripheral membrane protein</topology>
    </subcellularLocation>
    <subcellularLocation>
        <location evidence="1">Membrane</location>
        <topology evidence="1">Multi-pass membrane protein</topology>
    </subcellularLocation>
</comment>
<name>A0A7Y8VS27_9FIRM</name>
<keyword evidence="4" id="KW-0813">Transport</keyword>
<keyword evidence="12 14" id="KW-0472">Membrane</keyword>
<proteinExistence type="inferred from homology"/>
<dbReference type="InterPro" id="IPR003439">
    <property type="entry name" value="ABC_transporter-like_ATP-bd"/>
</dbReference>
<keyword evidence="7" id="KW-0677">Repeat</keyword>
<feature type="transmembrane region" description="Helical" evidence="14">
    <location>
        <begin position="508"/>
        <end position="533"/>
    </location>
</feature>
<evidence type="ECO:0000256" key="4">
    <source>
        <dbReference type="ARBA" id="ARBA00022448"/>
    </source>
</evidence>
<evidence type="ECO:0000256" key="12">
    <source>
        <dbReference type="ARBA" id="ARBA00023136"/>
    </source>
</evidence>
<gene>
    <name evidence="16" type="ORF">HW270_05440</name>
</gene>
<dbReference type="InterPro" id="IPR003593">
    <property type="entry name" value="AAA+_ATPase"/>
</dbReference>
<evidence type="ECO:0000259" key="15">
    <source>
        <dbReference type="PROSITE" id="PS50893"/>
    </source>
</evidence>
<comment type="caution">
    <text evidence="16">The sequence shown here is derived from an EMBL/GenBank/DDBJ whole genome shotgun (WGS) entry which is preliminary data.</text>
</comment>
<evidence type="ECO:0000256" key="7">
    <source>
        <dbReference type="ARBA" id="ARBA00022737"/>
    </source>
</evidence>
<evidence type="ECO:0000256" key="13">
    <source>
        <dbReference type="ARBA" id="ARBA00025157"/>
    </source>
</evidence>
<dbReference type="InterPro" id="IPR015856">
    <property type="entry name" value="ABC_transpr_CbiO/EcfA_su"/>
</dbReference>
<dbReference type="CDD" id="cd03225">
    <property type="entry name" value="ABC_cobalt_CbiO_domain1"/>
    <property type="match status" value="1"/>
</dbReference>
<evidence type="ECO:0000256" key="10">
    <source>
        <dbReference type="ARBA" id="ARBA00022967"/>
    </source>
</evidence>
<dbReference type="CDD" id="cd16914">
    <property type="entry name" value="EcfT"/>
    <property type="match status" value="1"/>
</dbReference>
<evidence type="ECO:0000256" key="8">
    <source>
        <dbReference type="ARBA" id="ARBA00022741"/>
    </source>
</evidence>
<evidence type="ECO:0000256" key="14">
    <source>
        <dbReference type="SAM" id="Phobius"/>
    </source>
</evidence>
<dbReference type="Pfam" id="PF00005">
    <property type="entry name" value="ABC_tran"/>
    <property type="match status" value="2"/>
</dbReference>
<dbReference type="InterPro" id="IPR050095">
    <property type="entry name" value="ECF_ABC_transporter_ATP-bd"/>
</dbReference>
<dbReference type="Pfam" id="PF02361">
    <property type="entry name" value="CbiQ"/>
    <property type="match status" value="1"/>
</dbReference>
<comment type="similarity">
    <text evidence="3">Belongs to the ABC transporter superfamily.</text>
</comment>
<keyword evidence="9 16" id="KW-0067">ATP-binding</keyword>
<sequence length="715" mass="82062">MYKTILDFKIDFSYDENKEKVLNNVVGSISKGQCVALCGESGCGKSTFLRCLNHLIPEFYDGIFNGHILVNSENICNKNVGEVGEIISSVFQDPRSQFFTMESDTEISFGLENKGLTHEEIKKRTKEAFSKFGLEYLENREVFKLSSGERQLIAVMAAWAMNTEIILLDEPTANLDYLAIEKLKNILLLLKEEGKTLIISEHRLYYLRELVDEYWLIKNRSLYEKYDGDAFRAFSGDKLDDLCLRVLELNQLEVPNKCFEFCSDRLEVKEVSFGYKKQHILKDLSFTACLGEVTCLIGKNGSGKTTLGKCICGLLKTQKGRVFLKDKELSHRQLSQNSLFIMQEAEFQFFTNSVLSELKYGVNRNKYDEIEALLKRFDMWKYRDRHPFSLSGGQMQKLTLMMAYLSDKSVVILDEPTSGMDKKSLDIVVGLINDMKKKKIVITISHDLEFISAVANKCLELDNGVIQRICEVKENKDIENIKSIFEKDLEHKVPSEREKIILDPRTNILFWVLCMVSVGIDNKILIFECNLLALVFSLANRRYKAFGITSIIIGLIYGLEIIYPNEITMFTANLFPRFILIFLLFPIILGGRGATNMLAGLRKIRMPEKLLLILAVSFRFFPVLRNDFNLLRQVLRNRGRCSHKNIIKEKMEYLEALIVSLIFRVIRIGETLSASAETRGIALNHKKSSYVTLQFHLCDYILMMGMIVILMINIL</sequence>